<comment type="caution">
    <text evidence="1">The sequence shown here is derived from an EMBL/GenBank/DDBJ whole genome shotgun (WGS) entry which is preliminary data.</text>
</comment>
<sequence>VLGLWCTEQVIKWSILWWVTSEMECRTSQGLVTCNFLSNTAAASMNSGLFLM</sequence>
<organism evidence="1 2">
    <name type="scientific">Pleurodeles waltl</name>
    <name type="common">Iberian ribbed newt</name>
    <dbReference type="NCBI Taxonomy" id="8319"/>
    <lineage>
        <taxon>Eukaryota</taxon>
        <taxon>Metazoa</taxon>
        <taxon>Chordata</taxon>
        <taxon>Craniata</taxon>
        <taxon>Vertebrata</taxon>
        <taxon>Euteleostomi</taxon>
        <taxon>Amphibia</taxon>
        <taxon>Batrachia</taxon>
        <taxon>Caudata</taxon>
        <taxon>Salamandroidea</taxon>
        <taxon>Salamandridae</taxon>
        <taxon>Pleurodelinae</taxon>
        <taxon>Pleurodeles</taxon>
    </lineage>
</organism>
<gene>
    <name evidence="1" type="ORF">NDU88_002652</name>
</gene>
<dbReference type="Proteomes" id="UP001066276">
    <property type="component" value="Chromosome 10"/>
</dbReference>
<reference evidence="1" key="1">
    <citation type="journal article" date="2022" name="bioRxiv">
        <title>Sequencing and chromosome-scale assembly of the giantPleurodeles waltlgenome.</title>
        <authorList>
            <person name="Brown T."/>
            <person name="Elewa A."/>
            <person name="Iarovenko S."/>
            <person name="Subramanian E."/>
            <person name="Araus A.J."/>
            <person name="Petzold A."/>
            <person name="Susuki M."/>
            <person name="Suzuki K.-i.T."/>
            <person name="Hayashi T."/>
            <person name="Toyoda A."/>
            <person name="Oliveira C."/>
            <person name="Osipova E."/>
            <person name="Leigh N.D."/>
            <person name="Simon A."/>
            <person name="Yun M.H."/>
        </authorList>
    </citation>
    <scope>NUCLEOTIDE SEQUENCE</scope>
    <source>
        <strain evidence="1">20211129_DDA</strain>
        <tissue evidence="1">Liver</tissue>
    </source>
</reference>
<evidence type="ECO:0000313" key="1">
    <source>
        <dbReference type="EMBL" id="KAJ1097534.1"/>
    </source>
</evidence>
<evidence type="ECO:0000313" key="2">
    <source>
        <dbReference type="Proteomes" id="UP001066276"/>
    </source>
</evidence>
<accession>A0AAV7M4K1</accession>
<keyword evidence="2" id="KW-1185">Reference proteome</keyword>
<feature type="non-terminal residue" evidence="1">
    <location>
        <position position="52"/>
    </location>
</feature>
<protein>
    <submittedName>
        <fullName evidence="1">Uncharacterized protein</fullName>
    </submittedName>
</protein>
<feature type="non-terminal residue" evidence="1">
    <location>
        <position position="1"/>
    </location>
</feature>
<dbReference type="AlphaFoldDB" id="A0AAV7M4K1"/>
<proteinExistence type="predicted"/>
<name>A0AAV7M4K1_PLEWA</name>
<dbReference type="EMBL" id="JANPWB010000014">
    <property type="protein sequence ID" value="KAJ1097534.1"/>
    <property type="molecule type" value="Genomic_DNA"/>
</dbReference>